<feature type="region of interest" description="Disordered" evidence="7">
    <location>
        <begin position="624"/>
        <end position="662"/>
    </location>
</feature>
<protein>
    <submittedName>
        <fullName evidence="9">Uncharacterized protein</fullName>
    </submittedName>
</protein>
<feature type="compositionally biased region" description="Basic and acidic residues" evidence="7">
    <location>
        <begin position="719"/>
        <end position="729"/>
    </location>
</feature>
<feature type="transmembrane region" description="Helical" evidence="8">
    <location>
        <begin position="549"/>
        <end position="571"/>
    </location>
</feature>
<evidence type="ECO:0000256" key="7">
    <source>
        <dbReference type="SAM" id="MobiDB-lite"/>
    </source>
</evidence>
<dbReference type="Pfam" id="PF01733">
    <property type="entry name" value="Nucleoside_tran"/>
    <property type="match status" value="1"/>
</dbReference>
<evidence type="ECO:0000256" key="5">
    <source>
        <dbReference type="ARBA" id="ARBA00022989"/>
    </source>
</evidence>
<keyword evidence="5 8" id="KW-1133">Transmembrane helix</keyword>
<evidence type="ECO:0000256" key="1">
    <source>
        <dbReference type="ARBA" id="ARBA00004141"/>
    </source>
</evidence>
<feature type="transmembrane region" description="Helical" evidence="8">
    <location>
        <begin position="949"/>
        <end position="976"/>
    </location>
</feature>
<feature type="transmembrane region" description="Helical" evidence="8">
    <location>
        <begin position="516"/>
        <end position="537"/>
    </location>
</feature>
<feature type="transmembrane region" description="Helical" evidence="8">
    <location>
        <begin position="484"/>
        <end position="504"/>
    </location>
</feature>
<feature type="transmembrane region" description="Helical" evidence="8">
    <location>
        <begin position="390"/>
        <end position="407"/>
    </location>
</feature>
<keyword evidence="10" id="KW-1185">Reference proteome</keyword>
<feature type="compositionally biased region" description="Polar residues" evidence="7">
    <location>
        <begin position="345"/>
        <end position="355"/>
    </location>
</feature>
<feature type="compositionally biased region" description="Gly residues" evidence="7">
    <location>
        <begin position="25"/>
        <end position="35"/>
    </location>
</feature>
<feature type="compositionally biased region" description="Polar residues" evidence="7">
    <location>
        <begin position="590"/>
        <end position="599"/>
    </location>
</feature>
<evidence type="ECO:0000313" key="9">
    <source>
        <dbReference type="EMBL" id="KAI3436584.1"/>
    </source>
</evidence>
<feature type="transmembrane region" description="Helical" evidence="8">
    <location>
        <begin position="458"/>
        <end position="478"/>
    </location>
</feature>
<evidence type="ECO:0000256" key="6">
    <source>
        <dbReference type="ARBA" id="ARBA00023136"/>
    </source>
</evidence>
<comment type="caution">
    <text evidence="9">The sequence shown here is derived from an EMBL/GenBank/DDBJ whole genome shotgun (WGS) entry which is preliminary data.</text>
</comment>
<feature type="region of interest" description="Disordered" evidence="7">
    <location>
        <begin position="141"/>
        <end position="239"/>
    </location>
</feature>
<dbReference type="GO" id="GO:0005337">
    <property type="term" value="F:nucleoside transmembrane transporter activity"/>
    <property type="evidence" value="ECO:0007669"/>
    <property type="project" value="InterPro"/>
</dbReference>
<comment type="subcellular location">
    <subcellularLocation>
        <location evidence="1">Membrane</location>
        <topology evidence="1">Multi-pass membrane protein</topology>
    </subcellularLocation>
</comment>
<keyword evidence="3" id="KW-0813">Transport</keyword>
<feature type="transmembrane region" description="Helical" evidence="8">
    <location>
        <begin position="818"/>
        <end position="840"/>
    </location>
</feature>
<dbReference type="InterPro" id="IPR036259">
    <property type="entry name" value="MFS_trans_sf"/>
</dbReference>
<feature type="region of interest" description="Disordered" evidence="7">
    <location>
        <begin position="1"/>
        <end position="40"/>
    </location>
</feature>
<dbReference type="Proteomes" id="UP001055712">
    <property type="component" value="Unassembled WGS sequence"/>
</dbReference>
<proteinExistence type="inferred from homology"/>
<dbReference type="InterPro" id="IPR002259">
    <property type="entry name" value="Eqnu_transpt"/>
</dbReference>
<feature type="transmembrane region" description="Helical" evidence="8">
    <location>
        <begin position="883"/>
        <end position="903"/>
    </location>
</feature>
<accession>A0A9D4TWP8</accession>
<name>A0A9D4TWP8_CHLVU</name>
<dbReference type="PANTHER" id="PTHR10332:SF10">
    <property type="entry name" value="EQUILIBRATIVE NUCLEOSIDE TRANSPORTER 4"/>
    <property type="match status" value="1"/>
</dbReference>
<feature type="compositionally biased region" description="Low complexity" evidence="7">
    <location>
        <begin position="195"/>
        <end position="237"/>
    </location>
</feature>
<evidence type="ECO:0000256" key="2">
    <source>
        <dbReference type="ARBA" id="ARBA00007965"/>
    </source>
</evidence>
<gene>
    <name evidence="9" type="ORF">D9Q98_006000</name>
</gene>
<sequence length="984" mass="102184">MDFSEKDAARSKFKLTQRNSRGRGRGGGGRGGGGRGGRKAAGVALDLGTNEYRFRDEAEEAAAAAAALGPVQQSKGADLAVLLSQAEPFDQAYYYRARVNLAEEFGPPPEAETGGYQGSSLDLQGLAACLAALPKNQLLDTDAFSNDSDDGWGSQDSEDDDGAELPDLPPQPAAPHTSGSGSAAAQPRPDALTEAAVGLQKAAAAAARPAAPKSSSAAAIPQAPAVPAAPGAAAGSANEADDLLSELLGEKAAISMKSGAAALPKGTAAGAATARSKAPAQHAFAQQLPAGAPVKSGPKPQAPVMQASSAGADDELDMLLRLSTGPLAAKPAGGAAMGSERHSSNQDPAAQSQSLEDCFTRRIKRRANTMAGGFVAAAGGHKIKGGKWTVFRFFLVSVAFTSAWVAVSSQLAYYRQLHGPAVLLQLNIAYFMPSIPLLIVSAFLDKPLEESLGVAKTILMRLLVGLLGYGGICIWFPFLPNHIWYLLGAVIAFGLFGGIAFSAAYQLVARFANKNVIALGLGCSASGPLVLLLELALEMGPNPTHTQLVLLYEIIALVIAAGLWATVSLLWRHWDSIESHASKQELSEPLLNQQQQAGVQSAMPPSSFAAAAESAAAEEGEQFFTPATSPLRTVPHTPRTPGGEGLSPRPSGASVETPPSTGGQLQLLAASVWRQRSLPPLVAYPSLEPYQTFLQGTDLISPETLHTSWSDTGPIIIRNDSDTAADARGRGWQRQTSSGRRLSAPPSSSSGASPADVDAEAGRSPSSSPGLALKPPAVEGPATAAGEAETPLVQAGAGVGGDELATVSVSASRQALRLMWPPLAALTLSSTISLIVFPLFTYVPTSGLLGESLPKVIFFVRIFADVLGRFLPRLRAFNPSSPYTPLLVSCVKLIGVPIFLLYLKSPPRLHSDVAIVLFVTLMWVMGGYINTMSNVLAPKMVPPQLKSAAAGLMAIAFQVAHFLGLAVATLAALLMYGHVGPHEH</sequence>
<reference evidence="9" key="2">
    <citation type="submission" date="2020-11" db="EMBL/GenBank/DDBJ databases">
        <authorList>
            <person name="Cecchin M."/>
            <person name="Marcolungo L."/>
            <person name="Rossato M."/>
            <person name="Girolomoni L."/>
            <person name="Cosentino E."/>
            <person name="Cuine S."/>
            <person name="Li-Beisson Y."/>
            <person name="Delledonne M."/>
            <person name="Ballottari M."/>
        </authorList>
    </citation>
    <scope>NUCLEOTIDE SEQUENCE</scope>
    <source>
        <strain evidence="9">211/11P</strain>
        <tissue evidence="9">Whole cell</tissue>
    </source>
</reference>
<dbReference type="GO" id="GO:0005886">
    <property type="term" value="C:plasma membrane"/>
    <property type="evidence" value="ECO:0007669"/>
    <property type="project" value="TreeGrafter"/>
</dbReference>
<feature type="region of interest" description="Disordered" evidence="7">
    <location>
        <begin position="705"/>
        <end position="786"/>
    </location>
</feature>
<evidence type="ECO:0000256" key="3">
    <source>
        <dbReference type="ARBA" id="ARBA00022448"/>
    </source>
</evidence>
<dbReference type="EMBL" id="SIDB01000002">
    <property type="protein sequence ID" value="KAI3436584.1"/>
    <property type="molecule type" value="Genomic_DNA"/>
</dbReference>
<keyword evidence="6 8" id="KW-0472">Membrane</keyword>
<feature type="compositionally biased region" description="Basic residues" evidence="7">
    <location>
        <begin position="11"/>
        <end position="24"/>
    </location>
</feature>
<evidence type="ECO:0000256" key="4">
    <source>
        <dbReference type="ARBA" id="ARBA00022692"/>
    </source>
</evidence>
<feature type="compositionally biased region" description="Low complexity" evidence="7">
    <location>
        <begin position="775"/>
        <end position="786"/>
    </location>
</feature>
<reference evidence="9" key="1">
    <citation type="journal article" date="2019" name="Plant J.">
        <title>Chlorella vulgaris genome assembly and annotation reveals the molecular basis for metabolic acclimation to high light conditions.</title>
        <authorList>
            <person name="Cecchin M."/>
            <person name="Marcolungo L."/>
            <person name="Rossato M."/>
            <person name="Girolomoni L."/>
            <person name="Cosentino E."/>
            <person name="Cuine S."/>
            <person name="Li-Beisson Y."/>
            <person name="Delledonne M."/>
            <person name="Ballottari M."/>
        </authorList>
    </citation>
    <scope>NUCLEOTIDE SEQUENCE</scope>
    <source>
        <strain evidence="9">211/11P</strain>
    </source>
</reference>
<dbReference type="AlphaFoldDB" id="A0A9D4TWP8"/>
<evidence type="ECO:0000313" key="10">
    <source>
        <dbReference type="Proteomes" id="UP001055712"/>
    </source>
</evidence>
<feature type="transmembrane region" description="Helical" evidence="8">
    <location>
        <begin position="915"/>
        <end position="937"/>
    </location>
</feature>
<feature type="transmembrane region" description="Helical" evidence="8">
    <location>
        <begin position="427"/>
        <end position="446"/>
    </location>
</feature>
<feature type="compositionally biased region" description="Low complexity" evidence="7">
    <location>
        <begin position="737"/>
        <end position="755"/>
    </location>
</feature>
<dbReference type="OrthoDB" id="548510at2759"/>
<dbReference type="PANTHER" id="PTHR10332">
    <property type="entry name" value="EQUILIBRATIVE NUCLEOSIDE TRANSPORTER"/>
    <property type="match status" value="1"/>
</dbReference>
<feature type="region of interest" description="Disordered" evidence="7">
    <location>
        <begin position="590"/>
        <end position="612"/>
    </location>
</feature>
<organism evidence="9 10">
    <name type="scientific">Chlorella vulgaris</name>
    <name type="common">Green alga</name>
    <dbReference type="NCBI Taxonomy" id="3077"/>
    <lineage>
        <taxon>Eukaryota</taxon>
        <taxon>Viridiplantae</taxon>
        <taxon>Chlorophyta</taxon>
        <taxon>core chlorophytes</taxon>
        <taxon>Trebouxiophyceae</taxon>
        <taxon>Chlorellales</taxon>
        <taxon>Chlorellaceae</taxon>
        <taxon>Chlorella clade</taxon>
        <taxon>Chlorella</taxon>
    </lineage>
</organism>
<comment type="similarity">
    <text evidence="2">Belongs to the SLC29A/ENT transporter (TC 2.A.57) family.</text>
</comment>
<dbReference type="SUPFAM" id="SSF103473">
    <property type="entry name" value="MFS general substrate transporter"/>
    <property type="match status" value="2"/>
</dbReference>
<feature type="compositionally biased region" description="Basic and acidic residues" evidence="7">
    <location>
        <begin position="1"/>
        <end position="10"/>
    </location>
</feature>
<keyword evidence="4 8" id="KW-0812">Transmembrane</keyword>
<evidence type="ECO:0000256" key="8">
    <source>
        <dbReference type="SAM" id="Phobius"/>
    </source>
</evidence>
<feature type="region of interest" description="Disordered" evidence="7">
    <location>
        <begin position="330"/>
        <end position="355"/>
    </location>
</feature>